<protein>
    <submittedName>
        <fullName evidence="2">FAD-dependent monooxygenase</fullName>
    </submittedName>
</protein>
<comment type="caution">
    <text evidence="2">The sequence shown here is derived from an EMBL/GenBank/DDBJ whole genome shotgun (WGS) entry which is preliminary data.</text>
</comment>
<dbReference type="InterPro" id="IPR036188">
    <property type="entry name" value="FAD/NAD-bd_sf"/>
</dbReference>
<evidence type="ECO:0000259" key="1">
    <source>
        <dbReference type="Pfam" id="PF01494"/>
    </source>
</evidence>
<feature type="domain" description="FAD-binding" evidence="1">
    <location>
        <begin position="3"/>
        <end position="158"/>
    </location>
</feature>
<dbReference type="Gene3D" id="3.50.50.60">
    <property type="entry name" value="FAD/NAD(P)-binding domain"/>
    <property type="match status" value="1"/>
</dbReference>
<keyword evidence="2" id="KW-0503">Monooxygenase</keyword>
<evidence type="ECO:0000313" key="2">
    <source>
        <dbReference type="EMBL" id="GAA2119873.1"/>
    </source>
</evidence>
<reference evidence="3" key="1">
    <citation type="journal article" date="2019" name="Int. J. Syst. Evol. Microbiol.">
        <title>The Global Catalogue of Microorganisms (GCM) 10K type strain sequencing project: providing services to taxonomists for standard genome sequencing and annotation.</title>
        <authorList>
            <consortium name="The Broad Institute Genomics Platform"/>
            <consortium name="The Broad Institute Genome Sequencing Center for Infectious Disease"/>
            <person name="Wu L."/>
            <person name="Ma J."/>
        </authorList>
    </citation>
    <scope>NUCLEOTIDE SEQUENCE [LARGE SCALE GENOMIC DNA]</scope>
    <source>
        <strain evidence="3">JCM 14559</strain>
    </source>
</reference>
<gene>
    <name evidence="2" type="ORF">GCM10009759_68290</name>
</gene>
<dbReference type="InterPro" id="IPR051704">
    <property type="entry name" value="FAD_aromatic-hydroxylase"/>
</dbReference>
<evidence type="ECO:0000313" key="3">
    <source>
        <dbReference type="Proteomes" id="UP001500897"/>
    </source>
</evidence>
<dbReference type="GO" id="GO:0004497">
    <property type="term" value="F:monooxygenase activity"/>
    <property type="evidence" value="ECO:0007669"/>
    <property type="project" value="UniProtKB-KW"/>
</dbReference>
<dbReference type="SUPFAM" id="SSF51905">
    <property type="entry name" value="FAD/NAD(P)-binding domain"/>
    <property type="match status" value="1"/>
</dbReference>
<accession>A0ABP5JT57</accession>
<dbReference type="InterPro" id="IPR002938">
    <property type="entry name" value="FAD-bd"/>
</dbReference>
<proteinExistence type="predicted"/>
<dbReference type="Proteomes" id="UP001500897">
    <property type="component" value="Unassembled WGS sequence"/>
</dbReference>
<dbReference type="PANTHER" id="PTHR46865:SF2">
    <property type="entry name" value="MONOOXYGENASE"/>
    <property type="match status" value="1"/>
</dbReference>
<name>A0ABP5JT57_9ACTN</name>
<sequence length="407" mass="43469">MRILISGAGVGGPALAHWLARYGHRPTVVELAPALRAGGQAVDFRGPTHLTVLRRMGLLDELRERRTGGTPMTFTDVRGRTRLRLPAEFAGGEVEIRRGDLVRLLHRHSAPGTEYLFGDTVTALRQDADGVDVTFRHAPARRFDLVIGADGLHSRVRALAFGPERQYVRHLGYYAATWPFANRLGLPAGSAGTNTPGRLAAAGADPHDPGRAGALLLFAAPELALDRHDPAALKTLLRERFADLPHPVPHLLATLDEAEDGDLYVDSISRADVPAWSDGRIALLGDAACGATIGGMGTGTALVAAYVLATELARADGDHRAALTRYERTVRPYAQRCQRGGDRTGPFLAPRTAPGLWLRNTLLSRPALLNRMLAMGEEVATLDLPEGRPRPAAVAAEAGADGRSGAV</sequence>
<dbReference type="EMBL" id="BAAANS010000069">
    <property type="protein sequence ID" value="GAA2119873.1"/>
    <property type="molecule type" value="Genomic_DNA"/>
</dbReference>
<dbReference type="Pfam" id="PF01494">
    <property type="entry name" value="FAD_binding_3"/>
    <property type="match status" value="1"/>
</dbReference>
<dbReference type="PANTHER" id="PTHR46865">
    <property type="entry name" value="OXIDOREDUCTASE-RELATED"/>
    <property type="match status" value="1"/>
</dbReference>
<keyword evidence="3" id="KW-1185">Reference proteome</keyword>
<dbReference type="PRINTS" id="PR00420">
    <property type="entry name" value="RNGMNOXGNASE"/>
</dbReference>
<dbReference type="RefSeq" id="WP_344557912.1">
    <property type="nucleotide sequence ID" value="NZ_BAAANS010000069.1"/>
</dbReference>
<dbReference type="Gene3D" id="3.30.9.10">
    <property type="entry name" value="D-Amino Acid Oxidase, subunit A, domain 2"/>
    <property type="match status" value="1"/>
</dbReference>
<organism evidence="2 3">
    <name type="scientific">Kitasatospora saccharophila</name>
    <dbReference type="NCBI Taxonomy" id="407973"/>
    <lineage>
        <taxon>Bacteria</taxon>
        <taxon>Bacillati</taxon>
        <taxon>Actinomycetota</taxon>
        <taxon>Actinomycetes</taxon>
        <taxon>Kitasatosporales</taxon>
        <taxon>Streptomycetaceae</taxon>
        <taxon>Kitasatospora</taxon>
    </lineage>
</organism>
<keyword evidence="2" id="KW-0560">Oxidoreductase</keyword>